<evidence type="ECO:0000256" key="1">
    <source>
        <dbReference type="SAM" id="Coils"/>
    </source>
</evidence>
<evidence type="ECO:0000313" key="3">
    <source>
        <dbReference type="EMBL" id="OAO15171.1"/>
    </source>
</evidence>
<feature type="coiled-coil region" evidence="1">
    <location>
        <begin position="1854"/>
        <end position="1881"/>
    </location>
</feature>
<keyword evidence="2" id="KW-0472">Membrane</keyword>
<accession>A0A196SFS6</accession>
<dbReference type="STRING" id="478820.A0A196SFS6"/>
<keyword evidence="1" id="KW-0175">Coiled coil</keyword>
<dbReference type="Proteomes" id="UP000078348">
    <property type="component" value="Unassembled WGS sequence"/>
</dbReference>
<organism evidence="3 4">
    <name type="scientific">Blastocystis sp. subtype 1 (strain ATCC 50177 / NandII)</name>
    <dbReference type="NCBI Taxonomy" id="478820"/>
    <lineage>
        <taxon>Eukaryota</taxon>
        <taxon>Sar</taxon>
        <taxon>Stramenopiles</taxon>
        <taxon>Bigyra</taxon>
        <taxon>Opalozoa</taxon>
        <taxon>Opalinata</taxon>
        <taxon>Blastocystidae</taxon>
        <taxon>Blastocystis</taxon>
    </lineage>
</organism>
<feature type="transmembrane region" description="Helical" evidence="2">
    <location>
        <begin position="1774"/>
        <end position="1800"/>
    </location>
</feature>
<comment type="caution">
    <text evidence="3">The sequence shown here is derived from an EMBL/GenBank/DDBJ whole genome shotgun (WGS) entry which is preliminary data.</text>
</comment>
<name>A0A196SFS6_BLAHN</name>
<keyword evidence="2" id="KW-1133">Transmembrane helix</keyword>
<evidence type="ECO:0000256" key="2">
    <source>
        <dbReference type="SAM" id="Phobius"/>
    </source>
</evidence>
<gene>
    <name evidence="3" type="ORF">AV274_3158</name>
</gene>
<reference evidence="3 4" key="1">
    <citation type="submission" date="2016-05" db="EMBL/GenBank/DDBJ databases">
        <title>Nuclear genome of Blastocystis sp. subtype 1 NandII.</title>
        <authorList>
            <person name="Gentekaki E."/>
            <person name="Curtis B."/>
            <person name="Stairs C."/>
            <person name="Eme L."/>
            <person name="Herman E."/>
            <person name="Klimes V."/>
            <person name="Arias M.C."/>
            <person name="Elias M."/>
            <person name="Hilliou F."/>
            <person name="Klute M."/>
            <person name="Malik S.-B."/>
            <person name="Pightling A."/>
            <person name="Rachubinski R."/>
            <person name="Salas D."/>
            <person name="Schlacht A."/>
            <person name="Suga H."/>
            <person name="Archibald J."/>
            <person name="Ball S.G."/>
            <person name="Clark G."/>
            <person name="Dacks J."/>
            <person name="Van Der Giezen M."/>
            <person name="Tsaousis A."/>
            <person name="Roger A."/>
        </authorList>
    </citation>
    <scope>NUCLEOTIDE SEQUENCE [LARGE SCALE GENOMIC DNA]</scope>
    <source>
        <strain evidence="4">ATCC 50177 / NandII</strain>
    </source>
</reference>
<keyword evidence="4" id="KW-1185">Reference proteome</keyword>
<proteinExistence type="predicted"/>
<protein>
    <submittedName>
        <fullName evidence="3">Low-density lipoprotein receptor-related protein</fullName>
    </submittedName>
</protein>
<dbReference type="EMBL" id="LXWW01000168">
    <property type="protein sequence ID" value="OAO15171.1"/>
    <property type="molecule type" value="Genomic_DNA"/>
</dbReference>
<dbReference type="OrthoDB" id="6408173at2759"/>
<keyword evidence="2" id="KW-0812">Transmembrane</keyword>
<sequence>MYNKSNFSPAAGIVYHPYLKGRAGRFFGPCRHKAYQSHLKLGLTIKAQNRLFHYFPLHFAENAEYCTSLELDRSLLSFVDNTLSLHFHMFMEFSHAGASYTLPCLHAQPLLLQQLSFELFHRDSHGTSNHTPTLYHLSGNAYLAVVDAVPVGEYSCTVYCNSRVVSTALISLQSRVVAVEVRPSVLYAERSGTILVAAVDKEGEVVWDAKNSNLKMLVVNENRTLDYVTTPGPEGIELAFTPAVCSHNNTFLSLCYAYHCERYPFRVYQQTLLHPSIVPLFLNDSHHTSGLHNPRLQVQYSFLLAFAACDWVNDTSLEISLTYSTDTTLTLPLVPAPSSPHSQAASSIHPLSPSLYRVDLPVLCETEALCFADQSFGLTLSINAFSFTYFLEVECLADEDIEAWEVSYENNLVGYYMSIKVALFDVMGRECRKSHDVIEVQAFSPRGKTYSLPFLRTEEKGNVFVYVQYNLFVDEKGYWYFYTSLISFLIPVTSRTISRERSTLQLRDEAGKLLLPKNHVVDVGAGETLQVSARLVDSFGYAIDSALVKEKTRAVALWISLEKPLVYFNTSLAMQSTPTATFTPFSPGYYYLFVAFSDDLMDAEHAGAGGFIDLMSYLVLNVDANSIKQSVDNDYNLECEGGRFCSSLRRCVDEWSECPGACPAELPVKCPDGLCALSAKQCGCPEELPVECFAYWGVDSSFYQEPVCVATHADCDRVMRCPETAPFFCADFTCQESLDLCSSVIVCPPTHIKVRNRCVTNANEFLLNQHAYGSTVPSADLLCPDFLHHTYNTQYCPATLTCSDGFVLCDDNTCRSSSFDCPVSHSCPKYTCPFGSCADSYEQCSTNSICKKGYRMCSDRLCHPRSEKCPSYVDEYHSLALHSGKKLCKGGEVIDKGNLCPSIVICPFNQYKCPDNTCRDSPLLCPVSRLCPSDAFACPNGGCISDLSFCSLLPVCPSSLPILCPGFVCAASLAACPTLSKCPLHAPFRCPSGECAENGMFCGPITRCSDSKPYLCSDGSCASNSELCPVVQCKKGWVMCGDGSCVDREVLCPHRIVSFTMVVRCSDGSIRNTEGYQRERELLFGEAPSFEKCVARKLEESIGEMPPCKCANSIYFYCGDSCSLYCPLWQYYYQTCYDEYYKTLQKDCQGEYDYYPCPCNVINPCPSITPYRCNDNRCVVSASQCSSRNTCPGKNAQRCRYGRNNGMCFDLGDTRACEEEAICSFDKPVLCPDGKCAEHFSLCSIRKNICTEENPVRCWNNQCVPTLEDCPNSDGCPLSLPHRCVTGECVATPKDCKKDHCTDETPVLCPDGYCASDINACRTEFMCPYRSPVLCDNGSCVGNNIWTGLSICRTSRFCPTTSPYLCSDYSCASHPFSCPMVTACPDGYHHCDDGSCSPEPCGPASRLTCPMSRPVRCASGLCVKTPLDCEDTRRCTRRSDYTCFDGSCVSSFSLCPRMNCTALARHLNLTISLHQCWNGDCLAPGQCPPLPACPQGLSVRCADASCKETAQQCPPILPEPCSGGMTRCWDGVCRESCDASNGCGLGEGECPDGSCVPLTPQDFEGTSSYLDRCTPKCVIGGSKRAERSDVECLLTPVKTLHVPILMVISPFYDHSFPFIVDNTQVVAVVSIPSGIVSSLRMVLQFAPVAKSVLQATVRHYRLNYTVEQLFISSAFALSLHRFAEITRVSPFPAIDRVFSVPITVEFRNIRSPLFSTEDWCVGQLTTSGWQCASDIQHQPNGRLVAAIPGTGVYSVFYRIPVAEKKRMSDATKNAISALFALAACYVGILIPVLGVLAYLLKYRARLLRAEALLREDSALKSNAQEVRYNPLFTRAYIEFIDGDEKKGVKEQAAILKQQETIDLLEEEIREARKCLEILKLQEE</sequence>
<evidence type="ECO:0000313" key="4">
    <source>
        <dbReference type="Proteomes" id="UP000078348"/>
    </source>
</evidence>
<keyword evidence="3" id="KW-0449">Lipoprotein</keyword>
<keyword evidence="3" id="KW-0675">Receptor</keyword>